<keyword evidence="3" id="KW-0378">Hydrolase</keyword>
<dbReference type="RefSeq" id="WP_189347124.1">
    <property type="nucleotide sequence ID" value="NZ_BMYT01000006.1"/>
</dbReference>
<dbReference type="PANTHER" id="PTHR11409">
    <property type="entry name" value="ADENOSINE DEAMINASE"/>
    <property type="match status" value="1"/>
</dbReference>
<evidence type="ECO:0000256" key="1">
    <source>
        <dbReference type="ARBA" id="ARBA00001947"/>
    </source>
</evidence>
<feature type="domain" description="Adenosine deaminase" evidence="4">
    <location>
        <begin position="11"/>
        <end position="302"/>
    </location>
</feature>
<proteinExistence type="predicted"/>
<sequence>MKTQNLFKHYPKGELHVHLNGLVSTDIVRKLLHQEYTSIPPGFDLNQDLVILTPARNLETYLKPWEVLRLIPKSRANLAMIVDNAFSNLKEQNIQFVELRSSVLYLSKLNNVDVETALSWLIDEIKNASSKYKIKAGLILTVSRGNFACTHLSALLEAFKNLDRPDFVVGIDLAGYEDTTSPLELGYLFEKAKNDFGLNITIHAGETGNAGNILDAIVRFKADRIGHGTAAYKSAAVMELLQKNDICVEVCPISNRRTGAIEENEKHPVVEFIKLGVPFVICSDNPSIHASGLSDDYLCFYNETENLEHLQNMFEKQKKYSFIKGLT</sequence>
<organism evidence="5 6">
    <name type="scientific">Undibacterium macrobrachii</name>
    <dbReference type="NCBI Taxonomy" id="1119058"/>
    <lineage>
        <taxon>Bacteria</taxon>
        <taxon>Pseudomonadati</taxon>
        <taxon>Pseudomonadota</taxon>
        <taxon>Betaproteobacteria</taxon>
        <taxon>Burkholderiales</taxon>
        <taxon>Oxalobacteraceae</taxon>
        <taxon>Undibacterium</taxon>
    </lineage>
</organism>
<comment type="caution">
    <text evidence="5">The sequence shown here is derived from an EMBL/GenBank/DDBJ whole genome shotgun (WGS) entry which is preliminary data.</text>
</comment>
<dbReference type="InterPro" id="IPR032466">
    <property type="entry name" value="Metal_Hydrolase"/>
</dbReference>
<dbReference type="InterPro" id="IPR006330">
    <property type="entry name" value="Ado/ade_deaminase"/>
</dbReference>
<dbReference type="EMBL" id="BMYT01000006">
    <property type="protein sequence ID" value="GGX23079.1"/>
    <property type="molecule type" value="Genomic_DNA"/>
</dbReference>
<dbReference type="InterPro" id="IPR001365">
    <property type="entry name" value="A_deaminase_dom"/>
</dbReference>
<gene>
    <name evidence="5" type="primary">add</name>
    <name evidence="5" type="ORF">GCM10011282_31460</name>
</gene>
<dbReference type="Pfam" id="PF00962">
    <property type="entry name" value="A_deaminase"/>
    <property type="match status" value="1"/>
</dbReference>
<dbReference type="PANTHER" id="PTHR11409:SF39">
    <property type="entry name" value="ADENOSINE DEAMINASE 2"/>
    <property type="match status" value="1"/>
</dbReference>
<evidence type="ECO:0000256" key="2">
    <source>
        <dbReference type="ARBA" id="ARBA00022723"/>
    </source>
</evidence>
<reference evidence="6" key="1">
    <citation type="journal article" date="2019" name="Int. J. Syst. Evol. Microbiol.">
        <title>The Global Catalogue of Microorganisms (GCM) 10K type strain sequencing project: providing services to taxonomists for standard genome sequencing and annotation.</title>
        <authorList>
            <consortium name="The Broad Institute Genomics Platform"/>
            <consortium name="The Broad Institute Genome Sequencing Center for Infectious Disease"/>
            <person name="Wu L."/>
            <person name="Ma J."/>
        </authorList>
    </citation>
    <scope>NUCLEOTIDE SEQUENCE [LARGE SCALE GENOMIC DNA]</scope>
    <source>
        <strain evidence="6">KCTC 23916</strain>
    </source>
</reference>
<dbReference type="Gene3D" id="3.20.20.140">
    <property type="entry name" value="Metal-dependent hydrolases"/>
    <property type="match status" value="1"/>
</dbReference>
<evidence type="ECO:0000259" key="4">
    <source>
        <dbReference type="Pfam" id="PF00962"/>
    </source>
</evidence>
<evidence type="ECO:0000256" key="3">
    <source>
        <dbReference type="ARBA" id="ARBA00022801"/>
    </source>
</evidence>
<evidence type="ECO:0000313" key="5">
    <source>
        <dbReference type="EMBL" id="GGX23079.1"/>
    </source>
</evidence>
<keyword evidence="6" id="KW-1185">Reference proteome</keyword>
<accession>A0ABQ2XNE2</accession>
<dbReference type="Proteomes" id="UP000620127">
    <property type="component" value="Unassembled WGS sequence"/>
</dbReference>
<name>A0ABQ2XNE2_9BURK</name>
<comment type="cofactor">
    <cofactor evidence="1">
        <name>Zn(2+)</name>
        <dbReference type="ChEBI" id="CHEBI:29105"/>
    </cofactor>
</comment>
<keyword evidence="2" id="KW-0479">Metal-binding</keyword>
<dbReference type="SUPFAM" id="SSF51556">
    <property type="entry name" value="Metallo-dependent hydrolases"/>
    <property type="match status" value="1"/>
</dbReference>
<evidence type="ECO:0000313" key="6">
    <source>
        <dbReference type="Proteomes" id="UP000620127"/>
    </source>
</evidence>
<protein>
    <submittedName>
        <fullName evidence="5">Adenosine deaminase</fullName>
    </submittedName>
</protein>